<reference evidence="6" key="1">
    <citation type="submission" date="2023-11" db="EMBL/GenBank/DDBJ databases">
        <authorList>
            <person name="De Vega J J."/>
            <person name="De Vega J J."/>
        </authorList>
    </citation>
    <scope>NUCLEOTIDE SEQUENCE</scope>
</reference>
<comment type="caution">
    <text evidence="6">The sequence shown here is derived from an EMBL/GenBank/DDBJ whole genome shotgun (WGS) entry which is preliminary data.</text>
</comment>
<accession>A0AAD2H8W5</accession>
<feature type="signal peptide" evidence="5">
    <location>
        <begin position="1"/>
        <end position="18"/>
    </location>
</feature>
<dbReference type="PANTHER" id="PTHR12220:SF13">
    <property type="entry name" value="LARGE RIBOSOMAL SUBUNIT PROTEIN UL16M"/>
    <property type="match status" value="1"/>
</dbReference>
<evidence type="ECO:0008006" key="8">
    <source>
        <dbReference type="Google" id="ProtNLM"/>
    </source>
</evidence>
<dbReference type="Proteomes" id="UP001295794">
    <property type="component" value="Unassembled WGS sequence"/>
</dbReference>
<feature type="chain" id="PRO_5042166804" description="Ribosomal protein L16" evidence="5">
    <location>
        <begin position="19"/>
        <end position="220"/>
    </location>
</feature>
<dbReference type="InterPro" id="IPR020798">
    <property type="entry name" value="Ribosomal_uL16_CS"/>
</dbReference>
<keyword evidence="7" id="KW-1185">Reference proteome</keyword>
<evidence type="ECO:0000256" key="1">
    <source>
        <dbReference type="ARBA" id="ARBA00008931"/>
    </source>
</evidence>
<dbReference type="Pfam" id="PF00252">
    <property type="entry name" value="Ribosomal_L16"/>
    <property type="match status" value="1"/>
</dbReference>
<dbReference type="GO" id="GO:0032543">
    <property type="term" value="P:mitochondrial translation"/>
    <property type="evidence" value="ECO:0007669"/>
    <property type="project" value="TreeGrafter"/>
</dbReference>
<dbReference type="PRINTS" id="PR00060">
    <property type="entry name" value="RIBOSOMALL16"/>
</dbReference>
<keyword evidence="3 4" id="KW-0687">Ribonucleoprotein</keyword>
<keyword evidence="2 4" id="KW-0689">Ribosomal protein</keyword>
<keyword evidence="5" id="KW-0732">Signal</keyword>
<evidence type="ECO:0000256" key="4">
    <source>
        <dbReference type="RuleBase" id="RU004413"/>
    </source>
</evidence>
<dbReference type="GO" id="GO:0003735">
    <property type="term" value="F:structural constituent of ribosome"/>
    <property type="evidence" value="ECO:0007669"/>
    <property type="project" value="InterPro"/>
</dbReference>
<evidence type="ECO:0000256" key="5">
    <source>
        <dbReference type="SAM" id="SignalP"/>
    </source>
</evidence>
<evidence type="ECO:0000313" key="7">
    <source>
        <dbReference type="Proteomes" id="UP001295794"/>
    </source>
</evidence>
<dbReference type="InterPro" id="IPR047873">
    <property type="entry name" value="Ribosomal_uL16"/>
</dbReference>
<feature type="non-terminal residue" evidence="6">
    <location>
        <position position="1"/>
    </location>
</feature>
<dbReference type="SUPFAM" id="SSF54686">
    <property type="entry name" value="Ribosomal protein L16p/L10e"/>
    <property type="match status" value="1"/>
</dbReference>
<protein>
    <recommendedName>
        <fullName evidence="8">Ribosomal protein L16</fullName>
    </recommendedName>
</protein>
<sequence>SILPSITYFIMFSLQSLARTVLSAARRPLQPHTVFTRERNNLAPRKVKHVKRHKGRVPIPIGGSIKGTTLAYGDWGLRIKGNGARLTAKQLETVEEVVKKKLKIIKGVKVYLRIFPDIPVCIKGNETRMGKGKGTFEFWASRVSTGRVVVEIGGTPIREELAREALRIAAAKLPTKMEFIRRSTPPRLGTLILRPPPTLAQAPVPIIPDAALAPETTVNV</sequence>
<comment type="similarity">
    <text evidence="1 4">Belongs to the universal ribosomal protein uL16 family.</text>
</comment>
<evidence type="ECO:0000256" key="3">
    <source>
        <dbReference type="ARBA" id="ARBA00023274"/>
    </source>
</evidence>
<evidence type="ECO:0000313" key="6">
    <source>
        <dbReference type="EMBL" id="CAK5272234.1"/>
    </source>
</evidence>
<dbReference type="PROSITE" id="PS00701">
    <property type="entry name" value="RIBOSOMAL_L16_2"/>
    <property type="match status" value="1"/>
</dbReference>
<dbReference type="PANTHER" id="PTHR12220">
    <property type="entry name" value="50S/60S RIBOSOMAL PROTEIN L16"/>
    <property type="match status" value="1"/>
</dbReference>
<dbReference type="AlphaFoldDB" id="A0AAD2H8W5"/>
<dbReference type="CDD" id="cd01433">
    <property type="entry name" value="Ribosomal_L16_L10e"/>
    <property type="match status" value="1"/>
</dbReference>
<gene>
    <name evidence="6" type="ORF">MYCIT1_LOCUS17828</name>
</gene>
<dbReference type="EMBL" id="CAVNYO010000181">
    <property type="protein sequence ID" value="CAK5272234.1"/>
    <property type="molecule type" value="Genomic_DNA"/>
</dbReference>
<dbReference type="InterPro" id="IPR036920">
    <property type="entry name" value="Ribosomal_uL16_sf"/>
</dbReference>
<evidence type="ECO:0000256" key="2">
    <source>
        <dbReference type="ARBA" id="ARBA00022980"/>
    </source>
</evidence>
<dbReference type="NCBIfam" id="TIGR01164">
    <property type="entry name" value="rplP_bact"/>
    <property type="match status" value="1"/>
</dbReference>
<dbReference type="InterPro" id="IPR000114">
    <property type="entry name" value="Ribosomal_uL16_bact-type"/>
</dbReference>
<dbReference type="GO" id="GO:0005762">
    <property type="term" value="C:mitochondrial large ribosomal subunit"/>
    <property type="evidence" value="ECO:0007669"/>
    <property type="project" value="TreeGrafter"/>
</dbReference>
<name>A0AAD2H8W5_9AGAR</name>
<dbReference type="Gene3D" id="3.90.1170.10">
    <property type="entry name" value="Ribosomal protein L10e/L16"/>
    <property type="match status" value="1"/>
</dbReference>
<organism evidence="6 7">
    <name type="scientific">Mycena citricolor</name>
    <dbReference type="NCBI Taxonomy" id="2018698"/>
    <lineage>
        <taxon>Eukaryota</taxon>
        <taxon>Fungi</taxon>
        <taxon>Dikarya</taxon>
        <taxon>Basidiomycota</taxon>
        <taxon>Agaricomycotina</taxon>
        <taxon>Agaricomycetes</taxon>
        <taxon>Agaricomycetidae</taxon>
        <taxon>Agaricales</taxon>
        <taxon>Marasmiineae</taxon>
        <taxon>Mycenaceae</taxon>
        <taxon>Mycena</taxon>
    </lineage>
</organism>
<dbReference type="InterPro" id="IPR016180">
    <property type="entry name" value="Ribosomal_uL16_dom"/>
</dbReference>
<dbReference type="GO" id="GO:0019843">
    <property type="term" value="F:rRNA binding"/>
    <property type="evidence" value="ECO:0007669"/>
    <property type="project" value="InterPro"/>
</dbReference>
<proteinExistence type="inferred from homology"/>